<sequence>MMPIESAGEPQGFRGDVTGLELSDVIQLNGNNGFSGCITVQQGDRTGRIFFREGKVIHAEQGGKLGEEAFYDIMEWRSGHFSLEPNVSTTSHSVEKSTTFILMEAHRLMDERRAGRPAAPAPVAPAAAAAAPAPARTAAATVVERVKGAAGVSYAVLLGKDGACVEDGSFEGATLAGRAAYLALMGSRLGASLGAGDIRSMALHGKGQHLLLLAGKNHYLGVTAEGTSELGAVEAEVLKLLASGH</sequence>
<dbReference type="AlphaFoldDB" id="A0A7I9VJC0"/>
<gene>
    <name evidence="2" type="ORF">AMYX_12570</name>
</gene>
<evidence type="ECO:0000313" key="3">
    <source>
        <dbReference type="Proteomes" id="UP000503640"/>
    </source>
</evidence>
<comment type="caution">
    <text evidence="2">The sequence shown here is derived from an EMBL/GenBank/DDBJ whole genome shotgun (WGS) entry which is preliminary data.</text>
</comment>
<dbReference type="PANTHER" id="PTHR36304">
    <property type="entry name" value="DOMAIN GTPASE-ACTIVATING PROTEIN, PUTATIVE-RELATED-RELATED"/>
    <property type="match status" value="1"/>
</dbReference>
<dbReference type="Pfam" id="PF14332">
    <property type="entry name" value="DUF4388"/>
    <property type="match status" value="1"/>
</dbReference>
<organism evidence="2 3">
    <name type="scientific">Anaeromyxobacter diazotrophicus</name>
    <dbReference type="NCBI Taxonomy" id="2590199"/>
    <lineage>
        <taxon>Bacteria</taxon>
        <taxon>Pseudomonadati</taxon>
        <taxon>Myxococcota</taxon>
        <taxon>Myxococcia</taxon>
        <taxon>Myxococcales</taxon>
        <taxon>Cystobacterineae</taxon>
        <taxon>Anaeromyxobacteraceae</taxon>
        <taxon>Anaeromyxobacter</taxon>
    </lineage>
</organism>
<proteinExistence type="predicted"/>
<name>A0A7I9VJC0_9BACT</name>
<dbReference type="Proteomes" id="UP000503640">
    <property type="component" value="Unassembled WGS sequence"/>
</dbReference>
<dbReference type="InterPro" id="IPR025497">
    <property type="entry name" value="PatA-like_N"/>
</dbReference>
<reference evidence="3" key="1">
    <citation type="journal article" date="2020" name="Appl. Environ. Microbiol.">
        <title>Diazotrophic Anaeromyxobacter Isolates from Soils.</title>
        <authorList>
            <person name="Masuda Y."/>
            <person name="Yamanaka H."/>
            <person name="Xu Z.X."/>
            <person name="Shiratori Y."/>
            <person name="Aono T."/>
            <person name="Amachi S."/>
            <person name="Senoo K."/>
            <person name="Itoh H."/>
        </authorList>
    </citation>
    <scope>NUCLEOTIDE SEQUENCE [LARGE SCALE GENOMIC DNA]</scope>
    <source>
        <strain evidence="3">R267</strain>
    </source>
</reference>
<dbReference type="InterPro" id="IPR004942">
    <property type="entry name" value="Roadblock/LAMTOR2_dom"/>
</dbReference>
<dbReference type="PANTHER" id="PTHR36304:SF4">
    <property type="entry name" value="DUF4388 DOMAIN-CONTAINING PROTEIN"/>
    <property type="match status" value="1"/>
</dbReference>
<keyword evidence="3" id="KW-1185">Reference proteome</keyword>
<feature type="domain" description="Roadblock/LAMTOR2" evidence="1">
    <location>
        <begin position="139"/>
        <end position="224"/>
    </location>
</feature>
<dbReference type="SUPFAM" id="SSF103196">
    <property type="entry name" value="Roadblock/LC7 domain"/>
    <property type="match status" value="1"/>
</dbReference>
<dbReference type="RefSeq" id="WP_176064031.1">
    <property type="nucleotide sequence ID" value="NZ_BJTG01000003.1"/>
</dbReference>
<dbReference type="Pfam" id="PF03259">
    <property type="entry name" value="Robl_LC7"/>
    <property type="match status" value="1"/>
</dbReference>
<evidence type="ECO:0000313" key="2">
    <source>
        <dbReference type="EMBL" id="GEJ56516.1"/>
    </source>
</evidence>
<evidence type="ECO:0000259" key="1">
    <source>
        <dbReference type="SMART" id="SM00960"/>
    </source>
</evidence>
<dbReference type="Gene3D" id="3.30.450.30">
    <property type="entry name" value="Dynein light chain 2a, cytoplasmic"/>
    <property type="match status" value="1"/>
</dbReference>
<dbReference type="SMART" id="SM00960">
    <property type="entry name" value="Robl_LC7"/>
    <property type="match status" value="1"/>
</dbReference>
<accession>A0A7I9VJC0</accession>
<protein>
    <submittedName>
        <fullName evidence="2">PATAN domain GTPase-activating protein</fullName>
    </submittedName>
</protein>
<dbReference type="EMBL" id="BJTG01000003">
    <property type="protein sequence ID" value="GEJ56516.1"/>
    <property type="molecule type" value="Genomic_DNA"/>
</dbReference>